<protein>
    <submittedName>
        <fullName evidence="2">Uncharacterized protein</fullName>
    </submittedName>
</protein>
<keyword evidence="1" id="KW-1185">Reference proteome</keyword>
<evidence type="ECO:0000313" key="1">
    <source>
        <dbReference type="Proteomes" id="UP000046392"/>
    </source>
</evidence>
<reference evidence="2" key="1">
    <citation type="submission" date="2017-02" db="UniProtKB">
        <authorList>
            <consortium name="WormBaseParasite"/>
        </authorList>
    </citation>
    <scope>IDENTIFICATION</scope>
</reference>
<dbReference type="WBParaSite" id="SPAL_0000656100.1">
    <property type="protein sequence ID" value="SPAL_0000656100.1"/>
    <property type="gene ID" value="SPAL_0000656100"/>
</dbReference>
<organism evidence="1 2">
    <name type="scientific">Strongyloides papillosus</name>
    <name type="common">Intestinal threadworm</name>
    <dbReference type="NCBI Taxonomy" id="174720"/>
    <lineage>
        <taxon>Eukaryota</taxon>
        <taxon>Metazoa</taxon>
        <taxon>Ecdysozoa</taxon>
        <taxon>Nematoda</taxon>
        <taxon>Chromadorea</taxon>
        <taxon>Rhabditida</taxon>
        <taxon>Tylenchina</taxon>
        <taxon>Panagrolaimomorpha</taxon>
        <taxon>Strongyloidoidea</taxon>
        <taxon>Strongyloididae</taxon>
        <taxon>Strongyloides</taxon>
    </lineage>
</organism>
<proteinExistence type="predicted"/>
<dbReference type="Proteomes" id="UP000046392">
    <property type="component" value="Unplaced"/>
</dbReference>
<evidence type="ECO:0000313" key="2">
    <source>
        <dbReference type="WBParaSite" id="SPAL_0000656100.1"/>
    </source>
</evidence>
<dbReference type="AlphaFoldDB" id="A0A0N5BKV6"/>
<name>A0A0N5BKV6_STREA</name>
<accession>A0A0N5BKV6</accession>
<sequence>MRKLYYIHLKFIIPTCILFGLITTEDLFKAEDTELDYFRFIEFEYTHLGSFKGEVKENVKFKFYGRDVTKNLILYKIHIPRQFSIDRHWFNMFAMIIKNIDKDKTVYTYNFKPELEHIFNKTSGYHDKGFTCLLSKCNIGIVYHCPHGYRNCEDKSEIENFFYIGLTKSHEYDNLVLRFIPKINNTNTFSVIACPGSTWLTQISNAEFIEDEDNAVTRLTSIKSSKNFTLKYIYCHDI</sequence>